<protein>
    <recommendedName>
        <fullName evidence="4">Succinate dehydrogenase cytochrome b556 subunit</fullName>
    </recommendedName>
</protein>
<dbReference type="GO" id="GO:0006099">
    <property type="term" value="P:tricarboxylic acid cycle"/>
    <property type="evidence" value="ECO:0007669"/>
    <property type="project" value="InterPro"/>
</dbReference>
<dbReference type="InterPro" id="IPR014314">
    <property type="entry name" value="Succ_DH_cytb556"/>
</dbReference>
<dbReference type="Pfam" id="PF01127">
    <property type="entry name" value="Sdh_cyt"/>
    <property type="match status" value="1"/>
</dbReference>
<evidence type="ECO:0000256" key="11">
    <source>
        <dbReference type="ARBA" id="ARBA00025912"/>
    </source>
</evidence>
<keyword evidence="6 12" id="KW-0812">Transmembrane</keyword>
<reference evidence="13 14" key="1">
    <citation type="submission" date="2017-06" db="EMBL/GenBank/DDBJ databases">
        <title>Novel microbial phyla capable of carbon fixation and sulfur reduction in deep-sea sediments.</title>
        <authorList>
            <person name="Huang J."/>
            <person name="Baker B."/>
            <person name="Wang Y."/>
        </authorList>
    </citation>
    <scope>NUCLEOTIDE SEQUENCE [LARGE SCALE GENOMIC DNA]</scope>
    <source>
        <strain evidence="13">B3_LCP</strain>
    </source>
</reference>
<proteinExistence type="inferred from homology"/>
<feature type="transmembrane region" description="Helical" evidence="12">
    <location>
        <begin position="59"/>
        <end position="77"/>
    </location>
</feature>
<dbReference type="Proteomes" id="UP000319619">
    <property type="component" value="Unassembled WGS sequence"/>
</dbReference>
<keyword evidence="5" id="KW-0349">Heme</keyword>
<comment type="subunit">
    <text evidence="11">Part of an enzyme complex containing four subunits: a flavoprotein, an iron-sulfur protein, plus two membrane-anchoring proteins, SdhC and SdhD. The complex can form homotrimers.</text>
</comment>
<evidence type="ECO:0000256" key="1">
    <source>
        <dbReference type="ARBA" id="ARBA00001971"/>
    </source>
</evidence>
<comment type="caution">
    <text evidence="13">The sequence shown here is derived from an EMBL/GenBank/DDBJ whole genome shotgun (WGS) entry which is preliminary data.</text>
</comment>
<evidence type="ECO:0000256" key="12">
    <source>
        <dbReference type="SAM" id="Phobius"/>
    </source>
</evidence>
<dbReference type="AlphaFoldDB" id="A0A532UTU0"/>
<comment type="subcellular location">
    <subcellularLocation>
        <location evidence="2">Membrane</location>
    </subcellularLocation>
</comment>
<evidence type="ECO:0000256" key="3">
    <source>
        <dbReference type="ARBA" id="ARBA00007244"/>
    </source>
</evidence>
<evidence type="ECO:0000256" key="4">
    <source>
        <dbReference type="ARBA" id="ARBA00020076"/>
    </source>
</evidence>
<dbReference type="InterPro" id="IPR034804">
    <property type="entry name" value="SQR/QFR_C/D"/>
</dbReference>
<dbReference type="SUPFAM" id="SSF81343">
    <property type="entry name" value="Fumarate reductase respiratory complex transmembrane subunits"/>
    <property type="match status" value="1"/>
</dbReference>
<evidence type="ECO:0000256" key="7">
    <source>
        <dbReference type="ARBA" id="ARBA00022723"/>
    </source>
</evidence>
<sequence length="116" mass="13011">MHYKWKTGMWAFVMHRVTGLALTVYLIMHINVVSSLHDPGSFNKTMAFLGQPLFRVLELGLLAAVIYHGLNGVRVFLIDFCNRTKNHAAIFWILAATGSVIFIVGAYPLLHHAGIF</sequence>
<evidence type="ECO:0000256" key="5">
    <source>
        <dbReference type="ARBA" id="ARBA00022617"/>
    </source>
</evidence>
<dbReference type="InterPro" id="IPR039023">
    <property type="entry name" value="SdhC_prok"/>
</dbReference>
<comment type="cofactor">
    <cofactor evidence="1">
        <name>heme</name>
        <dbReference type="ChEBI" id="CHEBI:30413"/>
    </cofactor>
</comment>
<evidence type="ECO:0000313" key="13">
    <source>
        <dbReference type="EMBL" id="TKJ38366.1"/>
    </source>
</evidence>
<dbReference type="GO" id="GO:0046872">
    <property type="term" value="F:metal ion binding"/>
    <property type="evidence" value="ECO:0007669"/>
    <property type="project" value="UniProtKB-KW"/>
</dbReference>
<dbReference type="EMBL" id="NJBN01000010">
    <property type="protein sequence ID" value="TKJ38366.1"/>
    <property type="molecule type" value="Genomic_DNA"/>
</dbReference>
<feature type="transmembrane region" description="Helical" evidence="12">
    <location>
        <begin position="89"/>
        <end position="110"/>
    </location>
</feature>
<keyword evidence="9" id="KW-0408">Iron</keyword>
<keyword evidence="8 12" id="KW-1133">Transmembrane helix</keyword>
<keyword evidence="10 12" id="KW-0472">Membrane</keyword>
<dbReference type="NCBIfam" id="TIGR02970">
    <property type="entry name" value="succ_dehyd_cytB"/>
    <property type="match status" value="1"/>
</dbReference>
<dbReference type="PANTHER" id="PTHR41910">
    <property type="entry name" value="SUCCINATE DEHYDROGENASE 2 MEMBRANE SUBUNIT SDHC"/>
    <property type="match status" value="1"/>
</dbReference>
<dbReference type="PANTHER" id="PTHR41910:SF1">
    <property type="entry name" value="SUCCINATE DEHYDROGENASE HYDROPHOBIC MEMBRANE ANCHOR SUBUNIT"/>
    <property type="match status" value="1"/>
</dbReference>
<name>A0A532UTU0_UNCL8</name>
<accession>A0A532UTU0</accession>
<gene>
    <name evidence="13" type="primary">sdhC</name>
    <name evidence="13" type="ORF">CEE37_12665</name>
</gene>
<dbReference type="InterPro" id="IPR000701">
    <property type="entry name" value="SuccDH_FuR_B_TM-su"/>
</dbReference>
<evidence type="ECO:0000256" key="9">
    <source>
        <dbReference type="ARBA" id="ARBA00023004"/>
    </source>
</evidence>
<evidence type="ECO:0000256" key="10">
    <source>
        <dbReference type="ARBA" id="ARBA00023136"/>
    </source>
</evidence>
<evidence type="ECO:0000256" key="2">
    <source>
        <dbReference type="ARBA" id="ARBA00004370"/>
    </source>
</evidence>
<organism evidence="13 14">
    <name type="scientific">candidate division LCP-89 bacterium B3_LCP</name>
    <dbReference type="NCBI Taxonomy" id="2012998"/>
    <lineage>
        <taxon>Bacteria</taxon>
        <taxon>Pseudomonadati</taxon>
        <taxon>Bacteria division LCP-89</taxon>
    </lineage>
</organism>
<comment type="similarity">
    <text evidence="3">Belongs to the cytochrome b560 family.</text>
</comment>
<evidence type="ECO:0000256" key="8">
    <source>
        <dbReference type="ARBA" id="ARBA00022989"/>
    </source>
</evidence>
<evidence type="ECO:0000313" key="14">
    <source>
        <dbReference type="Proteomes" id="UP000319619"/>
    </source>
</evidence>
<dbReference type="GO" id="GO:0009055">
    <property type="term" value="F:electron transfer activity"/>
    <property type="evidence" value="ECO:0007669"/>
    <property type="project" value="InterPro"/>
</dbReference>
<evidence type="ECO:0000256" key="6">
    <source>
        <dbReference type="ARBA" id="ARBA00022692"/>
    </source>
</evidence>
<dbReference type="GO" id="GO:0016020">
    <property type="term" value="C:membrane"/>
    <property type="evidence" value="ECO:0007669"/>
    <property type="project" value="UniProtKB-SubCell"/>
</dbReference>
<dbReference type="Gene3D" id="1.20.1300.10">
    <property type="entry name" value="Fumarate reductase/succinate dehydrogenase, transmembrane subunit"/>
    <property type="match status" value="1"/>
</dbReference>
<keyword evidence="7" id="KW-0479">Metal-binding</keyword>